<dbReference type="Gene3D" id="3.40.190.170">
    <property type="entry name" value="Bacterial extracellular solute-binding protein, family 7"/>
    <property type="match status" value="1"/>
</dbReference>
<protein>
    <submittedName>
        <fullName evidence="2">TRAP transporter substrate-binding protein DctP</fullName>
    </submittedName>
</protein>
<accession>A0ABV2TPS4</accession>
<keyword evidence="3" id="KW-1185">Reference proteome</keyword>
<evidence type="ECO:0000313" key="2">
    <source>
        <dbReference type="EMBL" id="MET7015935.1"/>
    </source>
</evidence>
<name>A0ABV2TPS4_9RHOO</name>
<dbReference type="NCBIfam" id="NF037995">
    <property type="entry name" value="TRAP_S1"/>
    <property type="match status" value="1"/>
</dbReference>
<sequence length="327" mass="35977">MVRVTMVHGLVLLVALLGGGSVLARDLTLAEVHPPGHIMVQSEERLGTRLAEATKGALQLQLKHSGQLCNESQCWAKIKDGSLDIARVNMAELSKDLAAVKLMSLPYLFRSREHMWRVLGGEFGQRLEAEAAKNGAVVLTYYDSGTRSFYSSKKPIRSLADFAGLRVRVQNSPVYKDLIEKLGGTPVVLPYDKVIEAFKSGEIDAAENNTPSYVTSGHYKYAKYYSLDEHSSVPEVLVISKKAWTSLSPAQQQALKEAAVDSSEFMKKQWADSEVQSLAKAKKEGSVITEKSQIAMSGIEGYAVKLYSKYITDNADMETVLAILRTK</sequence>
<dbReference type="EMBL" id="JBEWZI010000024">
    <property type="protein sequence ID" value="MET7015935.1"/>
    <property type="molecule type" value="Genomic_DNA"/>
</dbReference>
<dbReference type="InterPro" id="IPR004682">
    <property type="entry name" value="TRAP_DctP"/>
</dbReference>
<dbReference type="RefSeq" id="WP_354602393.1">
    <property type="nucleotide sequence ID" value="NZ_JBEWZI010000024.1"/>
</dbReference>
<dbReference type="NCBIfam" id="TIGR00787">
    <property type="entry name" value="dctP"/>
    <property type="match status" value="1"/>
</dbReference>
<dbReference type="PANTHER" id="PTHR33376:SF2">
    <property type="entry name" value="DICARBOXYLATE-BINDING PERIPLASMIC PROTEIN"/>
    <property type="match status" value="1"/>
</dbReference>
<dbReference type="InterPro" id="IPR018389">
    <property type="entry name" value="DctP_fam"/>
</dbReference>
<reference evidence="2 3" key="1">
    <citation type="submission" date="2024-07" db="EMBL/GenBank/DDBJ databases">
        <title>Uliginosibacterium flavum JJ3220;KACC:17644.</title>
        <authorList>
            <person name="Kim M.K."/>
        </authorList>
    </citation>
    <scope>NUCLEOTIDE SEQUENCE [LARGE SCALE GENOMIC DNA]</scope>
    <source>
        <strain evidence="2 3">KACC:17644</strain>
    </source>
</reference>
<dbReference type="PIRSF" id="PIRSF006470">
    <property type="entry name" value="DctB"/>
    <property type="match status" value="1"/>
</dbReference>
<gene>
    <name evidence="2" type="primary">dctP</name>
    <name evidence="2" type="ORF">ABXR19_17225</name>
</gene>
<evidence type="ECO:0000313" key="3">
    <source>
        <dbReference type="Proteomes" id="UP001549691"/>
    </source>
</evidence>
<evidence type="ECO:0000256" key="1">
    <source>
        <dbReference type="ARBA" id="ARBA00022729"/>
    </source>
</evidence>
<dbReference type="SUPFAM" id="SSF53850">
    <property type="entry name" value="Periplasmic binding protein-like II"/>
    <property type="match status" value="1"/>
</dbReference>
<dbReference type="Pfam" id="PF03480">
    <property type="entry name" value="DctP"/>
    <property type="match status" value="1"/>
</dbReference>
<comment type="caution">
    <text evidence="2">The sequence shown here is derived from an EMBL/GenBank/DDBJ whole genome shotgun (WGS) entry which is preliminary data.</text>
</comment>
<dbReference type="PANTHER" id="PTHR33376">
    <property type="match status" value="1"/>
</dbReference>
<dbReference type="InterPro" id="IPR038404">
    <property type="entry name" value="TRAP_DctP_sf"/>
</dbReference>
<dbReference type="Proteomes" id="UP001549691">
    <property type="component" value="Unassembled WGS sequence"/>
</dbReference>
<proteinExistence type="predicted"/>
<organism evidence="2 3">
    <name type="scientific">Uliginosibacterium flavum</name>
    <dbReference type="NCBI Taxonomy" id="1396831"/>
    <lineage>
        <taxon>Bacteria</taxon>
        <taxon>Pseudomonadati</taxon>
        <taxon>Pseudomonadota</taxon>
        <taxon>Betaproteobacteria</taxon>
        <taxon>Rhodocyclales</taxon>
        <taxon>Zoogloeaceae</taxon>
        <taxon>Uliginosibacterium</taxon>
    </lineage>
</organism>
<keyword evidence="1" id="KW-0732">Signal</keyword>